<organism evidence="1 2">
    <name type="scientific">Lysinibacillus pakistanensis</name>
    <dbReference type="NCBI Taxonomy" id="759811"/>
    <lineage>
        <taxon>Bacteria</taxon>
        <taxon>Bacillati</taxon>
        <taxon>Bacillota</taxon>
        <taxon>Bacilli</taxon>
        <taxon>Bacillales</taxon>
        <taxon>Bacillaceae</taxon>
        <taxon>Lysinibacillus</taxon>
    </lineage>
</organism>
<reference evidence="1" key="1">
    <citation type="submission" date="2023-05" db="EMBL/GenBank/DDBJ databases">
        <title>Comparative genomics of Bacillaceae isolates and their secondary metabolite potential.</title>
        <authorList>
            <person name="Song L."/>
            <person name="Nielsen L.J."/>
            <person name="Mohite O."/>
            <person name="Xu X."/>
            <person name="Weber T."/>
            <person name="Kovacs A.T."/>
        </authorList>
    </citation>
    <scope>NUCLEOTIDE SEQUENCE</scope>
    <source>
        <strain evidence="1">LY1</strain>
    </source>
</reference>
<accession>A0AAX3WQT8</accession>
<dbReference type="EMBL" id="CP126101">
    <property type="protein sequence ID" value="WHY50070.1"/>
    <property type="molecule type" value="Genomic_DNA"/>
</dbReference>
<evidence type="ECO:0000313" key="2">
    <source>
        <dbReference type="Proteomes" id="UP001178322"/>
    </source>
</evidence>
<dbReference type="AlphaFoldDB" id="A0AAX3WQT8"/>
<evidence type="ECO:0008006" key="3">
    <source>
        <dbReference type="Google" id="ProtNLM"/>
    </source>
</evidence>
<protein>
    <recommendedName>
        <fullName evidence="3">DUF1492 domain-containing protein</fullName>
    </recommendedName>
</protein>
<dbReference type="RefSeq" id="WP_283868767.1">
    <property type="nucleotide sequence ID" value="NZ_CP126101.1"/>
</dbReference>
<evidence type="ECO:0000313" key="1">
    <source>
        <dbReference type="EMBL" id="WHY50070.1"/>
    </source>
</evidence>
<proteinExistence type="predicted"/>
<dbReference type="Proteomes" id="UP001178322">
    <property type="component" value="Chromosome"/>
</dbReference>
<gene>
    <name evidence="1" type="ORF">QNH24_17280</name>
</gene>
<name>A0AAX3WQT8_9BACI</name>
<sequence>MKWLQDYQILEDEITYLEHSLIRSKNELKRWVHSDLIKIKLTSESHGAQLEEIIEATERELAHKMNDLENMKELINSFRGLDNLILYKHHVEGKTLISIVDELGKSPNYIYNKHAQIIKMVKYAKKVNPTQGIISQLNIMLSCN</sequence>